<evidence type="ECO:0000259" key="3">
    <source>
        <dbReference type="PROSITE" id="PS50801"/>
    </source>
</evidence>
<dbReference type="PANTHER" id="PTHR33495">
    <property type="entry name" value="ANTI-SIGMA FACTOR ANTAGONIST TM_1081-RELATED-RELATED"/>
    <property type="match status" value="1"/>
</dbReference>
<dbReference type="PANTHER" id="PTHR33495:SF2">
    <property type="entry name" value="ANTI-SIGMA FACTOR ANTAGONIST TM_1081-RELATED"/>
    <property type="match status" value="1"/>
</dbReference>
<reference evidence="4 5" key="1">
    <citation type="submission" date="2020-08" db="EMBL/GenBank/DDBJ databases">
        <title>Sequencing the genomes of 1000 actinobacteria strains.</title>
        <authorList>
            <person name="Klenk H.-P."/>
        </authorList>
    </citation>
    <scope>NUCLEOTIDE SEQUENCE [LARGE SCALE GENOMIC DNA]</scope>
    <source>
        <strain evidence="4 5">DSM 45784</strain>
    </source>
</reference>
<dbReference type="InterPro" id="IPR036513">
    <property type="entry name" value="STAS_dom_sf"/>
</dbReference>
<protein>
    <recommendedName>
        <fullName evidence="2">Anti-sigma factor antagonist</fullName>
    </recommendedName>
</protein>
<evidence type="ECO:0000256" key="2">
    <source>
        <dbReference type="RuleBase" id="RU003749"/>
    </source>
</evidence>
<dbReference type="Proteomes" id="UP000542210">
    <property type="component" value="Unassembled WGS sequence"/>
</dbReference>
<evidence type="ECO:0000313" key="4">
    <source>
        <dbReference type="EMBL" id="MBB4703992.1"/>
    </source>
</evidence>
<dbReference type="InterPro" id="IPR003658">
    <property type="entry name" value="Anti-sigma_ant"/>
</dbReference>
<sequence>MPHDHALTVTLQPYSPRLQVLVVAGDLDHHTTRRLRAALDELTLAAGDALVIDLSALTFCDSTGISILIAAHQRAQQAGAALGLAALDSDIAHIFQIMGLDRLFSFYETTDKAIAALR</sequence>
<dbReference type="Gene3D" id="3.30.750.24">
    <property type="entry name" value="STAS domain"/>
    <property type="match status" value="1"/>
</dbReference>
<dbReference type="GO" id="GO:0043856">
    <property type="term" value="F:anti-sigma factor antagonist activity"/>
    <property type="evidence" value="ECO:0007669"/>
    <property type="project" value="InterPro"/>
</dbReference>
<gene>
    <name evidence="4" type="ORF">BJ982_005536</name>
</gene>
<dbReference type="InterPro" id="IPR002645">
    <property type="entry name" value="STAS_dom"/>
</dbReference>
<dbReference type="NCBIfam" id="TIGR00377">
    <property type="entry name" value="ant_ant_sig"/>
    <property type="match status" value="1"/>
</dbReference>
<dbReference type="EMBL" id="JACHND010000001">
    <property type="protein sequence ID" value="MBB4703992.1"/>
    <property type="molecule type" value="Genomic_DNA"/>
</dbReference>
<feature type="domain" description="STAS" evidence="3">
    <location>
        <begin position="20"/>
        <end position="117"/>
    </location>
</feature>
<evidence type="ECO:0000256" key="1">
    <source>
        <dbReference type="ARBA" id="ARBA00009013"/>
    </source>
</evidence>
<name>A0A7W7DBY1_9ACTN</name>
<dbReference type="CDD" id="cd07043">
    <property type="entry name" value="STAS_anti-anti-sigma_factors"/>
    <property type="match status" value="1"/>
</dbReference>
<proteinExistence type="inferred from homology"/>
<dbReference type="PROSITE" id="PS50801">
    <property type="entry name" value="STAS"/>
    <property type="match status" value="1"/>
</dbReference>
<dbReference type="Pfam" id="PF01740">
    <property type="entry name" value="STAS"/>
    <property type="match status" value="1"/>
</dbReference>
<dbReference type="AlphaFoldDB" id="A0A7W7DBY1"/>
<accession>A0A7W7DBY1</accession>
<evidence type="ECO:0000313" key="5">
    <source>
        <dbReference type="Proteomes" id="UP000542210"/>
    </source>
</evidence>
<organism evidence="4 5">
    <name type="scientific">Sphaerisporangium siamense</name>
    <dbReference type="NCBI Taxonomy" id="795645"/>
    <lineage>
        <taxon>Bacteria</taxon>
        <taxon>Bacillati</taxon>
        <taxon>Actinomycetota</taxon>
        <taxon>Actinomycetes</taxon>
        <taxon>Streptosporangiales</taxon>
        <taxon>Streptosporangiaceae</taxon>
        <taxon>Sphaerisporangium</taxon>
    </lineage>
</organism>
<comment type="caution">
    <text evidence="4">The sequence shown here is derived from an EMBL/GenBank/DDBJ whole genome shotgun (WGS) entry which is preliminary data.</text>
</comment>
<comment type="similarity">
    <text evidence="1 2">Belongs to the anti-sigma-factor antagonist family.</text>
</comment>
<keyword evidence="5" id="KW-1185">Reference proteome</keyword>
<dbReference type="SUPFAM" id="SSF52091">
    <property type="entry name" value="SpoIIaa-like"/>
    <property type="match status" value="1"/>
</dbReference>
<dbReference type="RefSeq" id="WP_239122660.1">
    <property type="nucleotide sequence ID" value="NZ_BOOV01000002.1"/>
</dbReference>